<evidence type="ECO:0000256" key="3">
    <source>
        <dbReference type="SAM" id="SignalP"/>
    </source>
</evidence>
<protein>
    <recommendedName>
        <fullName evidence="6">Copper oxidase</fullName>
    </recommendedName>
</protein>
<dbReference type="InterPro" id="IPR008972">
    <property type="entry name" value="Cupredoxin"/>
</dbReference>
<dbReference type="RefSeq" id="WP_145960052.1">
    <property type="nucleotide sequence ID" value="NZ_AP014940.1"/>
</dbReference>
<accession>A0AAU9AKV2</accession>
<proteinExistence type="predicted"/>
<evidence type="ECO:0000313" key="5">
    <source>
        <dbReference type="Proteomes" id="UP000218824"/>
    </source>
</evidence>
<name>A0AAU9AKV2_LYSEN</name>
<keyword evidence="3" id="KW-0732">Signal</keyword>
<reference evidence="4 5" key="1">
    <citation type="journal article" date="2017" name="DNA Res.">
        <title>Complete genome sequence and expression profile of the commercial lytic enzyme producer Lysobacter enzymogenes M497-1.</title>
        <authorList>
            <person name="Takami H."/>
            <person name="Toyoda A."/>
            <person name="Uchiyama I."/>
            <person name="Itoh T."/>
            <person name="Takaki Y."/>
            <person name="Arai W."/>
            <person name="Nishi S."/>
            <person name="Kawai M."/>
            <person name="Shinya K."/>
            <person name="Ikeda H."/>
        </authorList>
    </citation>
    <scope>NUCLEOTIDE SEQUENCE [LARGE SCALE GENOMIC DNA]</scope>
    <source>
        <strain evidence="4 5">M497-1</strain>
    </source>
</reference>
<sequence length="2308" mass="250416">MMRKAGFIACMGLWLALSAGAARAQMPNPGAVAGCPADAIVADVVAIDHPMVFNRLGAQNVNWMMYALRHDLVVPIKQADGSTRWRPLDYSPEGEKLFDKVREKTSSREIALRPDLRPRPLVLRVPAGRYLYVRLTNLLAVYAAPPNTTTGNPYNSDPNPLGAPHPMNQAAKDAPGLSGDQRIFHIDDQVFSRSVGFHPQGLELVGTVQSDSSYAGSNKNSLAAPNESLDYCFRAPAEGAFLVSNPGAAFGGEGSAGDSGVGLFGAVAVQPKGAAFYRAQVTEEELRLATRAGSATDAGQPIVDYEARYPGCDVGGVWCEEGKGGLPVLNMLDGNRIVHGDVNAIVMSATNKDGRFDPKTYPLESANKRNPSVPNRLEPFREFVSIYHDENAATQAFPYFFEHPELGHTLHGVRDAFMINYGSGGVGAEIIANRLKAGPMQDCIDCAYEEFFLSAFAVGDAAMLVDKPVNLRVGRCQPEFVEANRRRELGQSYDASHYEGFRRDCVWNDDKRESPFATAVYYPHDPANVHHSYIGDFVKFRNIHAGKEQHIFHLHNHQWLFNPNDDNANYIDAQGIGPGSGYTYEIAFGGSGNRNKTVGDAIFHCHFYPHFAQGMWYMWRNHDVFEAGTRLKVSDAGKDGFHAEPYGLRDGTPAPGARALPDGEIVAGAPIPAVVPLPGKALPPMPERVHLEPKQTGLGSKAVLTYPESKQLRNPGYPFWVAGVTEHYGIPAAIGHRPTTPPLDMVDTFADPVTGIKADMGGFDGGLPRHALAGYAEGGKDESVLDRLSAKKHIKLAKPIYFDERGTSLEQVAMEFHGKRAHPSYRYDRDGNVGAADFIVNGAPAVPGAPYNEPCIDDRGQRLTAGGDGAFFGGKALDAMISVKQSLPGGIEFGATNPRVYKGANIQLDVTFNKLGYHYPQQRILSLWEDVAPTIDGKRPPEPLVLRMNTFDCAMYQHTNLVPKDFYADDYQITTPTDVIGQHIHLPKWDLTSADGSANGWNYEDGTFSPGAVRERIAAINHWNKTEVEAGRAPVATLDGTVALSPRPHPFFGTAQFQRADCQKLWDETGGNFEEFEKAYGAYPRVCDWLGARTTLQRWFSDPVVNADGVHRGLGITFTHDHLGPSTHQQLGLYATMLTQPPGSMWYHNETGARLYDTASRKDGGPTTWQAIITGKDRKPINVDGDKRDDSHREFFLQFGDFQHAYLKGKYVGVNKAGVPYEYAPEAKAGPDSYLHAIHPSVRKPAEAPAGTVAKDIFKYDSHCPGGPQANKLPGAVYLADKKPPRPCPEAISADDIGMMVVNYRNESLAARVYDDTRGAQHSGFGGDLAYAFQSRTDRAIDALNTVGGDAPYTPLTRGVLAGDPYTPILRTYSGDLIRVKVQAGSHEHEHNGSINGLAWLQGGSGYGQAPHSGWRNAQNTGLSEQFTFAARIVDYATANNQTDRLYTVDSGQDGLWSGVWGVLRSSNRRDPRALNDLQTLPSNPRPTLLATHQGKVALNDCPKGAPVRSYHVVAVRANEALGNPLQVKIPNPSGASLNSAGGSLIYNPRNTKITLQEVDENGKPTGRRIDYGAGPLHDPTAVLLLREDDVEVTVNRDRSLRHSLRAGRPLEPLVLRVAAGECAQIVLHNRLPRDARAMPDLDGYTSLSGIVRHGYATATPSQTSFNNNRIRASNHIGLHPQMVHYDVQSSDGSVVGVNKNSLVPPGRSYVYQWYAGVLDKGDPHLDWSTGGSSAVCQLTDPVRLKESLSLLSAFPNNPRLRPLGQIYDQALFDENQDAIYARTRLIASGGARAAAAAAPPQINETTRADLNRVAQTYECMDTEKTFNVGEPQWPVEDAQVADAAPLGEDDSVAEVFDRANQLQRRSVCSIAPAQEPPNESSVYTKVKDGFKAAILKNSEAGSGPVTEAQAEAFAKQLTASFLFEVDGLDDGVTASPAPEGRSARTALSWRADTYPSLDAETTRLIRLVDTCRFVPVEFGGSNLTPPDRIKQGQKAAVGALIVEPQRASWNEYHDDRVIDRQNPGPNQANQRASRATATVSYPVNVANLAGSRTVPRTMRDFAIVHQKALNFRYADGAPVANLAAEREDARMSPLETAPEDAQDAGHMAINYGSEPLWFRFGLPPDAPFGRDGFGGATQAWQAFSNACCGNGGSVGSATAAVGQPYVPIMTVAAGMETRLRVLMPTGIGRGTIFSLHGHVWPRDPYLAEKVDDAGYPKGGGPGEWGIAARCIGRNPLQMELGGQESVTAMAHYDVALTAAGGRDGVAGDYLWRDMGGFGISNGLWGIVRVVDAGRVQKPVPLRSWCLQ</sequence>
<feature type="compositionally biased region" description="Polar residues" evidence="2">
    <location>
        <begin position="147"/>
        <end position="158"/>
    </location>
</feature>
<feature type="region of interest" description="Disordered" evidence="2">
    <location>
        <begin position="147"/>
        <end position="175"/>
    </location>
</feature>
<dbReference type="Gene3D" id="2.60.40.420">
    <property type="entry name" value="Cupredoxins - blue copper proteins"/>
    <property type="match status" value="2"/>
</dbReference>
<dbReference type="GeneID" id="83064244"/>
<dbReference type="EMBL" id="AP014940">
    <property type="protein sequence ID" value="BAV97870.1"/>
    <property type="molecule type" value="Genomic_DNA"/>
</dbReference>
<dbReference type="PROSITE" id="PS00080">
    <property type="entry name" value="MULTICOPPER_OXIDASE2"/>
    <property type="match status" value="1"/>
</dbReference>
<feature type="signal peptide" evidence="3">
    <location>
        <begin position="1"/>
        <end position="24"/>
    </location>
</feature>
<organism evidence="4 5">
    <name type="scientific">Lysobacter enzymogenes</name>
    <dbReference type="NCBI Taxonomy" id="69"/>
    <lineage>
        <taxon>Bacteria</taxon>
        <taxon>Pseudomonadati</taxon>
        <taxon>Pseudomonadota</taxon>
        <taxon>Gammaproteobacteria</taxon>
        <taxon>Lysobacterales</taxon>
        <taxon>Lysobacteraceae</taxon>
        <taxon>Lysobacter</taxon>
    </lineage>
</organism>
<evidence type="ECO:0008006" key="6">
    <source>
        <dbReference type="Google" id="ProtNLM"/>
    </source>
</evidence>
<gene>
    <name evidence="4" type="ORF">LEN_2383</name>
</gene>
<evidence type="ECO:0000313" key="4">
    <source>
        <dbReference type="EMBL" id="BAV97870.1"/>
    </source>
</evidence>
<feature type="chain" id="PRO_5043863166" description="Copper oxidase" evidence="3">
    <location>
        <begin position="25"/>
        <end position="2308"/>
    </location>
</feature>
<keyword evidence="1" id="KW-0479">Metal-binding</keyword>
<dbReference type="InterPro" id="IPR002355">
    <property type="entry name" value="Cu_oxidase_Cu_BS"/>
</dbReference>
<dbReference type="SUPFAM" id="SSF49503">
    <property type="entry name" value="Cupredoxins"/>
    <property type="match status" value="1"/>
</dbReference>
<dbReference type="KEGG" id="lem:LEN_2383"/>
<dbReference type="PROSITE" id="PS51257">
    <property type="entry name" value="PROKAR_LIPOPROTEIN"/>
    <property type="match status" value="1"/>
</dbReference>
<evidence type="ECO:0000256" key="2">
    <source>
        <dbReference type="SAM" id="MobiDB-lite"/>
    </source>
</evidence>
<dbReference type="Proteomes" id="UP000218824">
    <property type="component" value="Chromosome"/>
</dbReference>
<evidence type="ECO:0000256" key="1">
    <source>
        <dbReference type="ARBA" id="ARBA00022723"/>
    </source>
</evidence>
<dbReference type="GO" id="GO:0005507">
    <property type="term" value="F:copper ion binding"/>
    <property type="evidence" value="ECO:0007669"/>
    <property type="project" value="InterPro"/>
</dbReference>